<gene>
    <name evidence="12" type="ORF">PPERSA_06693</name>
</gene>
<dbReference type="GO" id="GO:0035999">
    <property type="term" value="P:tetrahydrofolate interconversion"/>
    <property type="evidence" value="ECO:0007669"/>
    <property type="project" value="UniProtKB-UniPathway"/>
</dbReference>
<dbReference type="EC" id="2.1.2.1" evidence="4"/>
<name>A0A0V0QRY5_PSEPJ</name>
<evidence type="ECO:0000256" key="3">
    <source>
        <dbReference type="ARBA" id="ARBA00006376"/>
    </source>
</evidence>
<dbReference type="GO" id="GO:0030170">
    <property type="term" value="F:pyridoxal phosphate binding"/>
    <property type="evidence" value="ECO:0007669"/>
    <property type="project" value="InterPro"/>
</dbReference>
<dbReference type="CDD" id="cd00378">
    <property type="entry name" value="SHMT"/>
    <property type="match status" value="1"/>
</dbReference>
<dbReference type="Pfam" id="PF00069">
    <property type="entry name" value="Pkinase"/>
    <property type="match status" value="1"/>
</dbReference>
<dbReference type="SUPFAM" id="SSF56112">
    <property type="entry name" value="Protein kinase-like (PK-like)"/>
    <property type="match status" value="1"/>
</dbReference>
<comment type="caution">
    <text evidence="12">The sequence shown here is derived from an EMBL/GenBank/DDBJ whole genome shotgun (WGS) entry which is preliminary data.</text>
</comment>
<dbReference type="PROSITE" id="PS00108">
    <property type="entry name" value="PROTEIN_KINASE_ST"/>
    <property type="match status" value="1"/>
</dbReference>
<keyword evidence="5 8" id="KW-0547">Nucleotide-binding</keyword>
<evidence type="ECO:0000256" key="6">
    <source>
        <dbReference type="ARBA" id="ARBA00022840"/>
    </source>
</evidence>
<dbReference type="Pfam" id="PF00464">
    <property type="entry name" value="SHMT"/>
    <property type="match status" value="1"/>
</dbReference>
<dbReference type="InterPro" id="IPR039429">
    <property type="entry name" value="SHMT-like_dom"/>
</dbReference>
<comment type="cofactor">
    <cofactor evidence="1">
        <name>pyridoxal 5'-phosphate</name>
        <dbReference type="ChEBI" id="CHEBI:597326"/>
    </cofactor>
</comment>
<organism evidence="12 13">
    <name type="scientific">Pseudocohnilembus persalinus</name>
    <name type="common">Ciliate</name>
    <dbReference type="NCBI Taxonomy" id="266149"/>
    <lineage>
        <taxon>Eukaryota</taxon>
        <taxon>Sar</taxon>
        <taxon>Alveolata</taxon>
        <taxon>Ciliophora</taxon>
        <taxon>Intramacronucleata</taxon>
        <taxon>Oligohymenophorea</taxon>
        <taxon>Scuticociliatia</taxon>
        <taxon>Philasterida</taxon>
        <taxon>Pseudocohnilembidae</taxon>
        <taxon>Pseudocohnilembus</taxon>
    </lineage>
</organism>
<dbReference type="Gene3D" id="1.10.510.10">
    <property type="entry name" value="Transferase(Phosphotransferase) domain 1"/>
    <property type="match status" value="1"/>
</dbReference>
<evidence type="ECO:0000256" key="8">
    <source>
        <dbReference type="PROSITE-ProRule" id="PRU10141"/>
    </source>
</evidence>
<feature type="coiled-coil region" evidence="9">
    <location>
        <begin position="398"/>
        <end position="430"/>
    </location>
</feature>
<keyword evidence="7" id="KW-0663">Pyridoxal phosphate</keyword>
<dbReference type="InParanoid" id="A0A0V0QRY5"/>
<dbReference type="InterPro" id="IPR015422">
    <property type="entry name" value="PyrdxlP-dep_Trfase_small"/>
</dbReference>
<feature type="domain" description="Protein kinase" evidence="11">
    <location>
        <begin position="492"/>
        <end position="792"/>
    </location>
</feature>
<dbReference type="InterPro" id="IPR015424">
    <property type="entry name" value="PyrdxlP-dep_Trfase"/>
</dbReference>
<evidence type="ECO:0000256" key="4">
    <source>
        <dbReference type="ARBA" id="ARBA00012256"/>
    </source>
</evidence>
<dbReference type="InterPro" id="IPR017441">
    <property type="entry name" value="Protein_kinase_ATP_BS"/>
</dbReference>
<dbReference type="PROSITE" id="PS50011">
    <property type="entry name" value="PROTEIN_KINASE_DOM"/>
    <property type="match status" value="1"/>
</dbReference>
<dbReference type="InterPro" id="IPR011009">
    <property type="entry name" value="Kinase-like_dom_sf"/>
</dbReference>
<evidence type="ECO:0000256" key="7">
    <source>
        <dbReference type="ARBA" id="ARBA00022898"/>
    </source>
</evidence>
<dbReference type="GO" id="GO:0005524">
    <property type="term" value="F:ATP binding"/>
    <property type="evidence" value="ECO:0007669"/>
    <property type="project" value="UniProtKB-UniRule"/>
</dbReference>
<dbReference type="PROSITE" id="PS00107">
    <property type="entry name" value="PROTEIN_KINASE_ATP"/>
    <property type="match status" value="1"/>
</dbReference>
<dbReference type="NCBIfam" id="NF000586">
    <property type="entry name" value="PRK00011.1"/>
    <property type="match status" value="1"/>
</dbReference>
<dbReference type="OrthoDB" id="10265628at2759"/>
<keyword evidence="9" id="KW-0175">Coiled coil</keyword>
<reference evidence="12 13" key="1">
    <citation type="journal article" date="2015" name="Sci. Rep.">
        <title>Genome of the facultative scuticociliatosis pathogen Pseudocohnilembus persalinus provides insight into its virulence through horizontal gene transfer.</title>
        <authorList>
            <person name="Xiong J."/>
            <person name="Wang G."/>
            <person name="Cheng J."/>
            <person name="Tian M."/>
            <person name="Pan X."/>
            <person name="Warren A."/>
            <person name="Jiang C."/>
            <person name="Yuan D."/>
            <person name="Miao W."/>
        </authorList>
    </citation>
    <scope>NUCLEOTIDE SEQUENCE [LARGE SCALE GENOMIC DNA]</scope>
    <source>
        <strain evidence="12">36N120E</strain>
    </source>
</reference>
<keyword evidence="13" id="KW-1185">Reference proteome</keyword>
<evidence type="ECO:0000313" key="13">
    <source>
        <dbReference type="Proteomes" id="UP000054937"/>
    </source>
</evidence>
<dbReference type="AlphaFoldDB" id="A0A0V0QRY5"/>
<dbReference type="PANTHER" id="PTHR11680">
    <property type="entry name" value="SERINE HYDROXYMETHYLTRANSFERASE"/>
    <property type="match status" value="1"/>
</dbReference>
<dbReference type="CDD" id="cd06606">
    <property type="entry name" value="STKc_MAPKKK"/>
    <property type="match status" value="1"/>
</dbReference>
<dbReference type="SMART" id="SM00220">
    <property type="entry name" value="S_TKc"/>
    <property type="match status" value="1"/>
</dbReference>
<protein>
    <recommendedName>
        <fullName evidence="4">glycine hydroxymethyltransferase</fullName>
        <ecNumber evidence="4">2.1.2.1</ecNumber>
    </recommendedName>
</protein>
<dbReference type="GO" id="GO:0004372">
    <property type="term" value="F:glycine hydroxymethyltransferase activity"/>
    <property type="evidence" value="ECO:0007669"/>
    <property type="project" value="UniProtKB-EC"/>
</dbReference>
<comment type="pathway">
    <text evidence="2">One-carbon metabolism; tetrahydrofolate interconversion.</text>
</comment>
<dbReference type="Gene3D" id="3.40.640.10">
    <property type="entry name" value="Type I PLP-dependent aspartate aminotransferase-like (Major domain)"/>
    <property type="match status" value="1"/>
</dbReference>
<proteinExistence type="inferred from homology"/>
<dbReference type="GO" id="GO:0019264">
    <property type="term" value="P:glycine biosynthetic process from serine"/>
    <property type="evidence" value="ECO:0007669"/>
    <property type="project" value="InterPro"/>
</dbReference>
<dbReference type="InterPro" id="IPR001085">
    <property type="entry name" value="Ser_HO-MeTrfase"/>
</dbReference>
<evidence type="ECO:0000313" key="12">
    <source>
        <dbReference type="EMBL" id="KRX05059.1"/>
    </source>
</evidence>
<dbReference type="InterPro" id="IPR015421">
    <property type="entry name" value="PyrdxlP-dep_Trfase_major"/>
</dbReference>
<evidence type="ECO:0000256" key="10">
    <source>
        <dbReference type="SAM" id="MobiDB-lite"/>
    </source>
</evidence>
<accession>A0A0V0QRY5</accession>
<comment type="similarity">
    <text evidence="3">Belongs to the SHMT family.</text>
</comment>
<feature type="region of interest" description="Disordered" evidence="10">
    <location>
        <begin position="193"/>
        <end position="220"/>
    </location>
</feature>
<keyword evidence="6 8" id="KW-0067">ATP-binding</keyword>
<dbReference type="Proteomes" id="UP000054937">
    <property type="component" value="Unassembled WGS sequence"/>
</dbReference>
<dbReference type="GO" id="GO:0004672">
    <property type="term" value="F:protein kinase activity"/>
    <property type="evidence" value="ECO:0007669"/>
    <property type="project" value="InterPro"/>
</dbReference>
<dbReference type="InterPro" id="IPR000719">
    <property type="entry name" value="Prot_kinase_dom"/>
</dbReference>
<evidence type="ECO:0000256" key="5">
    <source>
        <dbReference type="ARBA" id="ARBA00022741"/>
    </source>
</evidence>
<dbReference type="PANTHER" id="PTHR11680:SF35">
    <property type="entry name" value="SERINE HYDROXYMETHYLTRANSFERASE 1"/>
    <property type="match status" value="1"/>
</dbReference>
<dbReference type="Gene3D" id="3.90.1150.10">
    <property type="entry name" value="Aspartate Aminotransferase, domain 1"/>
    <property type="match status" value="1"/>
</dbReference>
<evidence type="ECO:0000256" key="1">
    <source>
        <dbReference type="ARBA" id="ARBA00001933"/>
    </source>
</evidence>
<feature type="compositionally biased region" description="Polar residues" evidence="10">
    <location>
        <begin position="193"/>
        <end position="202"/>
    </location>
</feature>
<dbReference type="UniPathway" id="UPA00193"/>
<dbReference type="EMBL" id="LDAU01000110">
    <property type="protein sequence ID" value="KRX05059.1"/>
    <property type="molecule type" value="Genomic_DNA"/>
</dbReference>
<evidence type="ECO:0000259" key="11">
    <source>
        <dbReference type="PROSITE" id="PS50011"/>
    </source>
</evidence>
<feature type="binding site" evidence="8">
    <location>
        <position position="521"/>
    </location>
    <ligand>
        <name>ATP</name>
        <dbReference type="ChEBI" id="CHEBI:30616"/>
    </ligand>
</feature>
<feature type="region of interest" description="Disordered" evidence="10">
    <location>
        <begin position="1"/>
        <end position="20"/>
    </location>
</feature>
<dbReference type="GO" id="GO:0005739">
    <property type="term" value="C:mitochondrion"/>
    <property type="evidence" value="ECO:0007669"/>
    <property type="project" value="TreeGrafter"/>
</dbReference>
<feature type="compositionally biased region" description="Basic and acidic residues" evidence="10">
    <location>
        <begin position="203"/>
        <end position="215"/>
    </location>
</feature>
<evidence type="ECO:0000256" key="2">
    <source>
        <dbReference type="ARBA" id="ARBA00004777"/>
    </source>
</evidence>
<keyword evidence="12" id="KW-0808">Transferase</keyword>
<dbReference type="SUPFAM" id="SSF53383">
    <property type="entry name" value="PLP-dependent transferases"/>
    <property type="match status" value="1"/>
</dbReference>
<dbReference type="InterPro" id="IPR008271">
    <property type="entry name" value="Ser/Thr_kinase_AS"/>
</dbReference>
<dbReference type="InterPro" id="IPR049943">
    <property type="entry name" value="Ser_HO-MeTrfase-like"/>
</dbReference>
<sequence>MDSYNSNQSNQNQNNNNNLIIHNNGQLLNQQKTKNFVQFQNQLQNNNVSKIGQNNLVPLKKINSNNNRVPLKFSNIYLVLQTDSGNNSDNDKKSVQSDQSYIQEEIKEEINILSSSDKLNKGFETSENFFENSSNSLNFNVLSLQNSKDDLKYDNKNKFNDTLKNQQISYQNNCDQLNFNNINQQFSSQYITSNGEETPQDQNDNKENIRNEKDQYNNNFNRVGDLNQQNYYQYNKKISVQKRFKNYNNQQNYNININPQRNKSIENQFQDTKQNLKQDDLLKENNIQMCQNLQQITVIISQLTNYPRQDQLNQQSYTQYNPCLNQKILCVTLQEYDQNYINGKIQDNLLENIEKFFHDKNQLQFGKQNNSRELKTQQISTQNIKPVFKNHQDKNQILKNDQMNQQQLNNQNKDINNSQLQQQQQQQQEETFLNRQQQQFKIIIGQQNQKKSKQEQEADQIKFQEEFKHQKQLLDQQIKESKLLNDDEELNVKIGDLIGEGAYGKVYEGMIRNTGRFIAVKIMQMNPVQNDIAPLKITTKEIALLKKLDHPNIVKYYGCKQYDEHIQIYMEHMQGGSLNSMLKQYGKLQENLIKKFTKQILNGLQYLHEQNIVHRDLKAANILTDKHGNAKLADFGAARRFDKDVIDILSASQSDQFCKSIQGSIRWMAPEILNGEPHGFRIDTWSLGCTIIELASGQAPWNECKSLPELICKIMEKRQPPIPCDLSEDSQYKQMIQRQIIRQSKNIQKKLNFCNKQNITVEQQQLNQGLKEYDPELFQMIQQEVQNQKKSINLIASENTPSLATMSFVGSIMNAKYSEGYPGQRYYGGTQHIDEMEVLTQKRALEAFNLDKKQWGVNVQPLSGSVANFAAVSGVLDCHERMMSLKGSHGGDQSCGYVKHGKTLSQFDKHFTVLPYFTNQQGIIDYDNLLIMAKNFKPKVITSDCFSYSRVISWSQLRKIADEVGALLIVNISQSASLYATGELESPFEYADIVTTASQGSLRGNRGGMIFYKIGKKEDGTSYDFQAKIDQALFPGIQGGPHNHSITALGHTLKEVKSEQFQQYAKQTVQNMSVFCRYLQELGYQIVSGGSDTNLCVVDLRNTKSNGSELSQILEQAHIFAQKTRLPQDLDFEICSGLRLSTSYMTSRGCDQNDFIEIANLFHKGVSLTTDIVSGYGYDYNTEDFHKYLRENLSSHKELNTLKKQVEDFAAQFPFESGQF</sequence>
<evidence type="ECO:0000256" key="9">
    <source>
        <dbReference type="SAM" id="Coils"/>
    </source>
</evidence>